<dbReference type="OrthoDB" id="206700at2759"/>
<evidence type="ECO:0000256" key="2">
    <source>
        <dbReference type="SAM" id="MobiDB-lite"/>
    </source>
</evidence>
<dbReference type="Pfam" id="PF00566">
    <property type="entry name" value="RabGAP-TBC"/>
    <property type="match status" value="1"/>
</dbReference>
<dbReference type="PANTHER" id="PTHR20913:SF7">
    <property type="entry name" value="RE60063P"/>
    <property type="match status" value="1"/>
</dbReference>
<gene>
    <name evidence="4" type="ORF">MYCTH_2299254</name>
</gene>
<dbReference type="KEGG" id="mtm:MYCTH_2299254"/>
<dbReference type="InParanoid" id="G2Q588"/>
<feature type="region of interest" description="Disordered" evidence="2">
    <location>
        <begin position="68"/>
        <end position="94"/>
    </location>
</feature>
<evidence type="ECO:0000256" key="1">
    <source>
        <dbReference type="ARBA" id="ARBA00022468"/>
    </source>
</evidence>
<reference evidence="4 5" key="1">
    <citation type="journal article" date="2011" name="Nat. Biotechnol.">
        <title>Comparative genomic analysis of the thermophilic biomass-degrading fungi Myceliophthora thermophila and Thielavia terrestris.</title>
        <authorList>
            <person name="Berka R.M."/>
            <person name="Grigoriev I.V."/>
            <person name="Otillar R."/>
            <person name="Salamov A."/>
            <person name="Grimwood J."/>
            <person name="Reid I."/>
            <person name="Ishmael N."/>
            <person name="John T."/>
            <person name="Darmond C."/>
            <person name="Moisan M.-C."/>
            <person name="Henrissat B."/>
            <person name="Coutinho P.M."/>
            <person name="Lombard V."/>
            <person name="Natvig D.O."/>
            <person name="Lindquist E."/>
            <person name="Schmutz J."/>
            <person name="Lucas S."/>
            <person name="Harris P."/>
            <person name="Powlowski J."/>
            <person name="Bellemare A."/>
            <person name="Taylor D."/>
            <person name="Butler G."/>
            <person name="de Vries R.P."/>
            <person name="Allijn I.E."/>
            <person name="van den Brink J."/>
            <person name="Ushinsky S."/>
            <person name="Storms R."/>
            <person name="Powell A.J."/>
            <person name="Paulsen I.T."/>
            <person name="Elbourne L.D.H."/>
            <person name="Baker S.E."/>
            <person name="Magnuson J."/>
            <person name="LaBoissiere S."/>
            <person name="Clutterbuck A.J."/>
            <person name="Martinez D."/>
            <person name="Wogulis M."/>
            <person name="de Leon A.L."/>
            <person name="Rey M.W."/>
            <person name="Tsang A."/>
        </authorList>
    </citation>
    <scope>NUCLEOTIDE SEQUENCE [LARGE SCALE GENOMIC DNA]</scope>
    <source>
        <strain evidence="5">ATCC 42464 / BCRC 31852 / DSM 1799</strain>
    </source>
</reference>
<dbReference type="eggNOG" id="KOG2595">
    <property type="taxonomic scope" value="Eukaryota"/>
</dbReference>
<evidence type="ECO:0000313" key="5">
    <source>
        <dbReference type="Proteomes" id="UP000007322"/>
    </source>
</evidence>
<dbReference type="InterPro" id="IPR045913">
    <property type="entry name" value="TBC20/Gyp8-like"/>
</dbReference>
<feature type="region of interest" description="Disordered" evidence="2">
    <location>
        <begin position="1"/>
        <end position="29"/>
    </location>
</feature>
<dbReference type="HOGENOM" id="CLU_039465_0_1_1"/>
<dbReference type="PANTHER" id="PTHR20913">
    <property type="entry name" value="TBC1 DOMAIN FAMILY MEMBER 20/GTPASE"/>
    <property type="match status" value="1"/>
</dbReference>
<sequence length="411" mass="46628">MEEPLETSHDEKSTSRDNSAHDTDRKKEAILKACSSRDLDALRALAESPGGFLTDSIRQQAWPILLGLPPNQDKEESHPDGTASASWESLPRHKDEDQVQLDVNRAFIYYPEHQTEAQLTHHKNLLSTLIVSLLRTHPYLCYFQGYHDIAQVLLLTLPAHLHLPSLTRLSLFRIRDFMLPSLGPAVAQLRLIPDILRHADPPLWRHLSATEPFFALSGTLTMYAHDITTQGEIARLFDVLLARDPAFTVYLFAALVRSRRDELFDTPPDEPEMLHSILSKLPEPLDLDRLIAQAVALERDVPPERLPSWRRGISRWSVLKTGRLARGRGKGGPEEIPGVEQGRVWFEKQVRELRWQEKKKAAGKWVWRNRRPAGMLGLAILVGVLAVLLRRESGPVAAGLQLVSRLLARWR</sequence>
<dbReference type="Gene3D" id="1.10.8.1310">
    <property type="match status" value="1"/>
</dbReference>
<dbReference type="FunFam" id="1.10.8.1310:FF:000001">
    <property type="entry name" value="TBC1 domain family, member 20"/>
    <property type="match status" value="1"/>
</dbReference>
<evidence type="ECO:0000313" key="4">
    <source>
        <dbReference type="EMBL" id="AEO55428.1"/>
    </source>
</evidence>
<dbReference type="Gene3D" id="1.10.472.80">
    <property type="entry name" value="Ypt/Rab-GAP domain of gyp1p, domain 3"/>
    <property type="match status" value="1"/>
</dbReference>
<dbReference type="FunFam" id="1.10.472.80:FF:000060">
    <property type="entry name" value="TBC domain protein, putative"/>
    <property type="match status" value="1"/>
</dbReference>
<dbReference type="GO" id="GO:0005789">
    <property type="term" value="C:endoplasmic reticulum membrane"/>
    <property type="evidence" value="ECO:0007669"/>
    <property type="project" value="TreeGrafter"/>
</dbReference>
<dbReference type="RefSeq" id="XP_003660673.1">
    <property type="nucleotide sequence ID" value="XM_003660625.1"/>
</dbReference>
<protein>
    <recommendedName>
        <fullName evidence="3">Rab-GAP TBC domain-containing protein</fullName>
    </recommendedName>
</protein>
<dbReference type="InterPro" id="IPR000195">
    <property type="entry name" value="Rab-GAP-TBC_dom"/>
</dbReference>
<dbReference type="GeneID" id="11511663"/>
<accession>G2Q588</accession>
<feature type="domain" description="Rab-GAP TBC" evidence="3">
    <location>
        <begin position="52"/>
        <end position="244"/>
    </location>
</feature>
<dbReference type="GO" id="GO:0006888">
    <property type="term" value="P:endoplasmic reticulum to Golgi vesicle-mediated transport"/>
    <property type="evidence" value="ECO:0007669"/>
    <property type="project" value="TreeGrafter"/>
</dbReference>
<dbReference type="AlphaFoldDB" id="G2Q588"/>
<dbReference type="PROSITE" id="PS50086">
    <property type="entry name" value="TBC_RABGAP"/>
    <property type="match status" value="1"/>
</dbReference>
<dbReference type="EMBL" id="CP003002">
    <property type="protein sequence ID" value="AEO55428.1"/>
    <property type="molecule type" value="Genomic_DNA"/>
</dbReference>
<keyword evidence="5" id="KW-1185">Reference proteome</keyword>
<dbReference type="Proteomes" id="UP000007322">
    <property type="component" value="Chromosome 1"/>
</dbReference>
<keyword evidence="1" id="KW-0343">GTPase activation</keyword>
<dbReference type="InterPro" id="IPR035969">
    <property type="entry name" value="Rab-GAP_TBC_sf"/>
</dbReference>
<dbReference type="STRING" id="573729.G2Q588"/>
<dbReference type="SMART" id="SM00164">
    <property type="entry name" value="TBC"/>
    <property type="match status" value="1"/>
</dbReference>
<dbReference type="VEuPathDB" id="FungiDB:MYCTH_2299254"/>
<evidence type="ECO:0000259" key="3">
    <source>
        <dbReference type="PROSITE" id="PS50086"/>
    </source>
</evidence>
<organism evidence="4 5">
    <name type="scientific">Thermothelomyces thermophilus (strain ATCC 42464 / BCRC 31852 / DSM 1799)</name>
    <name type="common">Sporotrichum thermophile</name>
    <dbReference type="NCBI Taxonomy" id="573729"/>
    <lineage>
        <taxon>Eukaryota</taxon>
        <taxon>Fungi</taxon>
        <taxon>Dikarya</taxon>
        <taxon>Ascomycota</taxon>
        <taxon>Pezizomycotina</taxon>
        <taxon>Sordariomycetes</taxon>
        <taxon>Sordariomycetidae</taxon>
        <taxon>Sordariales</taxon>
        <taxon>Chaetomiaceae</taxon>
        <taxon>Thermothelomyces</taxon>
    </lineage>
</organism>
<dbReference type="GO" id="GO:0005096">
    <property type="term" value="F:GTPase activator activity"/>
    <property type="evidence" value="ECO:0007669"/>
    <property type="project" value="UniProtKB-KW"/>
</dbReference>
<name>G2Q588_THET4</name>
<proteinExistence type="predicted"/>
<dbReference type="OMA" id="VYMFAQI"/>
<dbReference type="SUPFAM" id="SSF47923">
    <property type="entry name" value="Ypt/Rab-GAP domain of gyp1p"/>
    <property type="match status" value="2"/>
</dbReference>